<proteinExistence type="predicted"/>
<evidence type="ECO:0000313" key="1">
    <source>
        <dbReference type="EMBL" id="SVB65380.1"/>
    </source>
</evidence>
<dbReference type="EMBL" id="UINC01051338">
    <property type="protein sequence ID" value="SVB65380.1"/>
    <property type="molecule type" value="Genomic_DNA"/>
</dbReference>
<organism evidence="1">
    <name type="scientific">marine metagenome</name>
    <dbReference type="NCBI Taxonomy" id="408172"/>
    <lineage>
        <taxon>unclassified sequences</taxon>
        <taxon>metagenomes</taxon>
        <taxon>ecological metagenomes</taxon>
    </lineage>
</organism>
<reference evidence="1" key="1">
    <citation type="submission" date="2018-05" db="EMBL/GenBank/DDBJ databases">
        <authorList>
            <person name="Lanie J.A."/>
            <person name="Ng W.-L."/>
            <person name="Kazmierczak K.M."/>
            <person name="Andrzejewski T.M."/>
            <person name="Davidsen T.M."/>
            <person name="Wayne K.J."/>
            <person name="Tettelin H."/>
            <person name="Glass J.I."/>
            <person name="Rusch D."/>
            <person name="Podicherti R."/>
            <person name="Tsui H.-C.T."/>
            <person name="Winkler M.E."/>
        </authorList>
    </citation>
    <scope>NUCLEOTIDE SEQUENCE</scope>
</reference>
<dbReference type="AlphaFoldDB" id="A0A382FQV4"/>
<accession>A0A382FQV4</accession>
<protein>
    <submittedName>
        <fullName evidence="1">Uncharacterized protein</fullName>
    </submittedName>
</protein>
<gene>
    <name evidence="1" type="ORF">METZ01_LOCUS218234</name>
</gene>
<sequence length="152" mass="17336">MTLLRLHRPPNLMETREMYATTPDNTSQTMMIADRLPELEEEHLADASHQDSIEWAQGMLNHYGPGEIHDMPKSGITLQIISENTARCISVFDHTYCMFMLQMVITTFEHADLVLEVDPHTVLRPYEASEEQDSEHEVPQATIDEASAIEVI</sequence>
<name>A0A382FQV4_9ZZZZ</name>